<feature type="domain" description="Rad50/SbcC-type AAA" evidence="22">
    <location>
        <begin position="6"/>
        <end position="215"/>
    </location>
</feature>
<evidence type="ECO:0000256" key="4">
    <source>
        <dbReference type="ARBA" id="ARBA00009439"/>
    </source>
</evidence>
<dbReference type="EMBL" id="LR031572">
    <property type="protein sequence ID" value="VDC79842.1"/>
    <property type="molecule type" value="Genomic_DNA"/>
</dbReference>
<dbReference type="Gene3D" id="3.40.50.300">
    <property type="entry name" value="P-loop containing nucleotide triphosphate hydrolases"/>
    <property type="match status" value="2"/>
</dbReference>
<dbReference type="SUPFAM" id="SSF52540">
    <property type="entry name" value="P-loop containing nucleoside triphosphate hydrolases"/>
    <property type="match status" value="1"/>
</dbReference>
<evidence type="ECO:0000313" key="23">
    <source>
        <dbReference type="EMBL" id="VDC79842.1"/>
    </source>
</evidence>
<dbReference type="GO" id="GO:0005694">
    <property type="term" value="C:chromosome"/>
    <property type="evidence" value="ECO:0007669"/>
    <property type="project" value="UniProtKB-SubCell"/>
</dbReference>
<dbReference type="InterPro" id="IPR027417">
    <property type="entry name" value="P-loop_NTPase"/>
</dbReference>
<name>A0A3P5ZIB4_BRACM</name>
<evidence type="ECO:0000256" key="21">
    <source>
        <dbReference type="SAM" id="Coils"/>
    </source>
</evidence>
<feature type="coiled-coil region" evidence="21">
    <location>
        <begin position="269"/>
        <end position="356"/>
    </location>
</feature>
<dbReference type="GO" id="GO:0006302">
    <property type="term" value="P:double-strand break repair"/>
    <property type="evidence" value="ECO:0007669"/>
    <property type="project" value="InterPro"/>
</dbReference>
<dbReference type="GO" id="GO:0016887">
    <property type="term" value="F:ATP hydrolysis activity"/>
    <property type="evidence" value="ECO:0007669"/>
    <property type="project" value="InterPro"/>
</dbReference>
<evidence type="ECO:0000256" key="10">
    <source>
        <dbReference type="ARBA" id="ARBA00022801"/>
    </source>
</evidence>
<proteinExistence type="inferred from homology"/>
<evidence type="ECO:0000256" key="2">
    <source>
        <dbReference type="ARBA" id="ARBA00004123"/>
    </source>
</evidence>
<keyword evidence="6" id="KW-0158">Chromosome</keyword>
<sequence>MSTVDKMLIKGIRSFDPENKNVITFFRPLTLIVGSNGAGKTTIIECLKVSCTGELPPNARSGHSFIHDPKVAGETETKAQIKLRFKTAAGKDVVCIRSFQLTQKASKMEYKAIESVLQTINPHTGEKVCLSYRCADMDREIPALMGVSKAILENVIFVHQDESNWPLQDPSTLKKKFDDIFSATRYTKALEVIKKLHKDQAQEIKTYKLKLENLQTLKDAAYKACWIFTYSVGYSYDMKLPMQLRESIAQDQERTESSKAQMSELESSIQKVDAEVHNKEMMLKDLRKLQDQVSRKTAERSTLFKEQQRQYAALPEENEDTMEELKEWKSKFEERIALLETKIRKMERELDDTATTISSLHNAKTNYMLEISKLQTEAEAHMLLKNERDASIQNIFSNHNLGNVPSTPFSTDVVLNLTNRIKSRLGEFEMDLLDKKKSNETALSTAWDCYMDASDRWKSIEAQKRAKDDIKTGISKRIEEKEIERDSFEFEISNVDVKQIDERENLVQVELERKSKQNSESGFESKIEQKQHEIYSMEHKIKTLNRERDVMAGDAEDRVKLSLKKTELENLKKKHKKIIDESKDKIRGVLKGRLPLEKDMKKEIVQALRSSVEREYDDLSLKSREAEKEVNMLQMKIQEVNNSLSKHHKDTESRKRYIESKLQALKQESFTIDAYPRLLDSAKDKRDYHKSKYNMATGLRQMFEPFEQVAREHHFCPCCERTFSAQEEDNFVKKQRAKASTTGDHVKALAAESSNADSIFQQLDKLRSVFEEYTKLTDEIIPLAEKSLQEFTEELEQKSEALDDVLAISAQIKSEKESVEALVQPLENADRLFQEIVSNQKQIEDLEYKLDFRGHGVKTMQEIQSELSSLQSTKDKLHDELEKLRDEQIYMERDISCLQARWHALREEKAKAANLLRDVTKTEEDLERLAEEKSQLDLDVKHLTEAVGPLAKEKEQLLSVYNDIKVKRNQEYEELAEKKRNYQQEVEALLKANSKINEYNDLKKGERLNDIQEKQRAAESQLQSSESRRNEIVAELSKSKDLMRNQDQLRRNIEDNLNYRTTKAAVEVLTREIESLEEQILNFGGIPAVEAEIVKILRERERLLSELNRCRGTVSVYQSSISKNKVELKQTQYKDIDKRHFDQLIQLKTTEMANKDLDRYYNALDKALMRFHTMKMEEINKIIRELWQQTYRGQDIDYIRIHSDSEGAGTRSYSYKVLMQTGDTELEMRGRCSAGQKASCSKWLFTFFNPAGHFLPLQVLASLIIRLALAETFCLNCGILALDEPTTNLDGPNSESLAGALLRIMEDRKGQENFQLIVITHDERFAQMIGQRQHAEKYYRIAKDDMQHSIIETQEIFD</sequence>
<evidence type="ECO:0000256" key="19">
    <source>
        <dbReference type="ARBA" id="ARBA00049360"/>
    </source>
</evidence>
<evidence type="ECO:0000256" key="15">
    <source>
        <dbReference type="ARBA" id="ARBA00023204"/>
    </source>
</evidence>
<evidence type="ECO:0000259" key="22">
    <source>
        <dbReference type="Pfam" id="PF13476"/>
    </source>
</evidence>
<evidence type="ECO:0000256" key="5">
    <source>
        <dbReference type="ARBA" id="ARBA00017893"/>
    </source>
</evidence>
<dbReference type="InterPro" id="IPR004584">
    <property type="entry name" value="Rad50_eukaryotes"/>
</dbReference>
<gene>
    <name evidence="23" type="ORF">BRAA03T11060Z</name>
</gene>
<organism evidence="23">
    <name type="scientific">Brassica campestris</name>
    <name type="common">Field mustard</name>
    <dbReference type="NCBI Taxonomy" id="3711"/>
    <lineage>
        <taxon>Eukaryota</taxon>
        <taxon>Viridiplantae</taxon>
        <taxon>Streptophyta</taxon>
        <taxon>Embryophyta</taxon>
        <taxon>Tracheophyta</taxon>
        <taxon>Spermatophyta</taxon>
        <taxon>Magnoliopsida</taxon>
        <taxon>eudicotyledons</taxon>
        <taxon>Gunneridae</taxon>
        <taxon>Pentapetalae</taxon>
        <taxon>rosids</taxon>
        <taxon>malvids</taxon>
        <taxon>Brassicales</taxon>
        <taxon>Brassicaceae</taxon>
        <taxon>Brassiceae</taxon>
        <taxon>Brassica</taxon>
    </lineage>
</organism>
<evidence type="ECO:0000256" key="3">
    <source>
        <dbReference type="ARBA" id="ARBA00004286"/>
    </source>
</evidence>
<protein>
    <recommendedName>
        <fullName evidence="5">DNA repair protein RAD50</fullName>
    </recommendedName>
</protein>
<dbReference type="PANTHER" id="PTHR18867">
    <property type="entry name" value="RAD50"/>
    <property type="match status" value="1"/>
</dbReference>
<keyword evidence="18" id="KW-0131">Cell cycle</keyword>
<keyword evidence="17" id="KW-0469">Meiosis</keyword>
<dbReference type="FunFam" id="3.40.50.300:FF:001649">
    <property type="entry name" value="DNA repair protein RAD50"/>
    <property type="match status" value="1"/>
</dbReference>
<accession>A0A3P5ZIB4</accession>
<dbReference type="NCBIfam" id="TIGR00606">
    <property type="entry name" value="rad50"/>
    <property type="match status" value="1"/>
</dbReference>
<keyword evidence="10" id="KW-0378">Hydrolase</keyword>
<keyword evidence="7" id="KW-0479">Metal-binding</keyword>
<evidence type="ECO:0000256" key="9">
    <source>
        <dbReference type="ARBA" id="ARBA00022763"/>
    </source>
</evidence>
<feature type="coiled-coil region" evidence="21">
    <location>
        <begin position="781"/>
        <end position="808"/>
    </location>
</feature>
<keyword evidence="12" id="KW-0067">ATP-binding</keyword>
<keyword evidence="9" id="KW-0227">DNA damage</keyword>
<keyword evidence="11" id="KW-0862">Zinc</keyword>
<evidence type="ECO:0000256" key="1">
    <source>
        <dbReference type="ARBA" id="ARBA00001947"/>
    </source>
</evidence>
<feature type="coiled-coil region" evidence="21">
    <location>
        <begin position="860"/>
        <end position="1028"/>
    </location>
</feature>
<evidence type="ECO:0000256" key="7">
    <source>
        <dbReference type="ARBA" id="ARBA00022723"/>
    </source>
</evidence>
<reference evidence="23" key="1">
    <citation type="submission" date="2018-11" db="EMBL/GenBank/DDBJ databases">
        <authorList>
            <consortium name="Genoscope - CEA"/>
            <person name="William W."/>
        </authorList>
    </citation>
    <scope>NUCLEOTIDE SEQUENCE</scope>
</reference>
<dbReference type="InterPro" id="IPR038729">
    <property type="entry name" value="Rad50/SbcC_AAA"/>
</dbReference>
<keyword evidence="13" id="KW-0460">Magnesium</keyword>
<comment type="subcellular location">
    <subcellularLocation>
        <location evidence="3">Chromosome</location>
    </subcellularLocation>
    <subcellularLocation>
        <location evidence="2">Nucleus</location>
    </subcellularLocation>
</comment>
<keyword evidence="8" id="KW-0547">Nucleotide-binding</keyword>
<evidence type="ECO:0000256" key="11">
    <source>
        <dbReference type="ARBA" id="ARBA00022833"/>
    </source>
</evidence>
<feature type="coiled-coil region" evidence="21">
    <location>
        <begin position="527"/>
        <end position="585"/>
    </location>
</feature>
<dbReference type="Pfam" id="PF13476">
    <property type="entry name" value="AAA_23"/>
    <property type="match status" value="1"/>
</dbReference>
<dbReference type="PANTHER" id="PTHR18867:SF12">
    <property type="entry name" value="DNA REPAIR PROTEIN RAD50"/>
    <property type="match status" value="1"/>
</dbReference>
<evidence type="ECO:0000256" key="17">
    <source>
        <dbReference type="ARBA" id="ARBA00023254"/>
    </source>
</evidence>
<feature type="coiled-coil region" evidence="21">
    <location>
        <begin position="609"/>
        <end position="668"/>
    </location>
</feature>
<keyword evidence="16" id="KW-0539">Nucleus</keyword>
<comment type="similarity">
    <text evidence="4">Belongs to the SMC family. RAD50 subfamily.</text>
</comment>
<evidence type="ECO:0000256" key="16">
    <source>
        <dbReference type="ARBA" id="ARBA00023242"/>
    </source>
</evidence>
<dbReference type="GO" id="GO:0005524">
    <property type="term" value="F:ATP binding"/>
    <property type="evidence" value="ECO:0007669"/>
    <property type="project" value="UniProtKB-KW"/>
</dbReference>
<keyword evidence="14 21" id="KW-0175">Coiled coil</keyword>
<evidence type="ECO:0000256" key="12">
    <source>
        <dbReference type="ARBA" id="ARBA00022840"/>
    </source>
</evidence>
<comment type="catalytic activity">
    <reaction evidence="19">
        <text>ATP + H2O = ADP + phosphate + H(+)</text>
        <dbReference type="Rhea" id="RHEA:13065"/>
        <dbReference type="ChEBI" id="CHEBI:15377"/>
        <dbReference type="ChEBI" id="CHEBI:15378"/>
        <dbReference type="ChEBI" id="CHEBI:30616"/>
        <dbReference type="ChEBI" id="CHEBI:43474"/>
        <dbReference type="ChEBI" id="CHEBI:456216"/>
    </reaction>
</comment>
<evidence type="ECO:0000256" key="18">
    <source>
        <dbReference type="ARBA" id="ARBA00023306"/>
    </source>
</evidence>
<dbReference type="GO" id="GO:0030870">
    <property type="term" value="C:Mre11 complex"/>
    <property type="evidence" value="ECO:0007669"/>
    <property type="project" value="InterPro"/>
</dbReference>
<comment type="cofactor">
    <cofactor evidence="1">
        <name>Zn(2+)</name>
        <dbReference type="ChEBI" id="CHEBI:29105"/>
    </cofactor>
</comment>
<comment type="subunit">
    <text evidence="20">Component of the MRN complex composed of two heterodimers RAD50 and MRE11 associated with a single NBS1.</text>
</comment>
<evidence type="ECO:0000256" key="13">
    <source>
        <dbReference type="ARBA" id="ARBA00022842"/>
    </source>
</evidence>
<evidence type="ECO:0000256" key="8">
    <source>
        <dbReference type="ARBA" id="ARBA00022741"/>
    </source>
</evidence>
<dbReference type="GO" id="GO:0000723">
    <property type="term" value="P:telomere maintenance"/>
    <property type="evidence" value="ECO:0007669"/>
    <property type="project" value="InterPro"/>
</dbReference>
<evidence type="ECO:0000256" key="14">
    <source>
        <dbReference type="ARBA" id="ARBA00023054"/>
    </source>
</evidence>
<keyword evidence="15" id="KW-0234">DNA repair</keyword>
<dbReference type="GO" id="GO:0051321">
    <property type="term" value="P:meiotic cell cycle"/>
    <property type="evidence" value="ECO:0007669"/>
    <property type="project" value="UniProtKB-KW"/>
</dbReference>
<evidence type="ECO:0000256" key="20">
    <source>
        <dbReference type="ARBA" id="ARBA00064981"/>
    </source>
</evidence>
<evidence type="ECO:0000256" key="6">
    <source>
        <dbReference type="ARBA" id="ARBA00022454"/>
    </source>
</evidence>
<dbReference type="GO" id="GO:0046872">
    <property type="term" value="F:metal ion binding"/>
    <property type="evidence" value="ECO:0007669"/>
    <property type="project" value="UniProtKB-KW"/>
</dbReference>